<evidence type="ECO:0000256" key="1">
    <source>
        <dbReference type="ARBA" id="ARBA00004429"/>
    </source>
</evidence>
<dbReference type="AlphaFoldDB" id="A0A1H4DHE9"/>
<comment type="subcellular location">
    <subcellularLocation>
        <location evidence="1 9">Cell inner membrane</location>
        <topology evidence="1 9">Multi-pass membrane protein</topology>
    </subcellularLocation>
</comment>
<evidence type="ECO:0000259" key="10">
    <source>
        <dbReference type="Pfam" id="PF04290"/>
    </source>
</evidence>
<evidence type="ECO:0000313" key="12">
    <source>
        <dbReference type="Proteomes" id="UP000198703"/>
    </source>
</evidence>
<dbReference type="InterPro" id="IPR055348">
    <property type="entry name" value="DctQ"/>
</dbReference>
<dbReference type="InterPro" id="IPR007387">
    <property type="entry name" value="TRAP_DctQ"/>
</dbReference>
<keyword evidence="6 9" id="KW-1133">Transmembrane helix</keyword>
<feature type="transmembrane region" description="Helical" evidence="9">
    <location>
        <begin position="12"/>
        <end position="37"/>
    </location>
</feature>
<feature type="domain" description="Tripartite ATP-independent periplasmic transporters DctQ component" evidence="10">
    <location>
        <begin position="28"/>
        <end position="158"/>
    </location>
</feature>
<comment type="subunit">
    <text evidence="9">The complex comprises the extracytoplasmic solute receptor protein and the two transmembrane proteins.</text>
</comment>
<comment type="function">
    <text evidence="9">Part of the tripartite ATP-independent periplasmic (TRAP) transport system.</text>
</comment>
<keyword evidence="2 9" id="KW-0813">Transport</keyword>
<dbReference type="Proteomes" id="UP000198703">
    <property type="component" value="Unassembled WGS sequence"/>
</dbReference>
<dbReference type="PANTHER" id="PTHR35011:SF10">
    <property type="entry name" value="TRAP TRANSPORTER SMALL PERMEASE PROTEIN"/>
    <property type="match status" value="1"/>
</dbReference>
<protein>
    <recommendedName>
        <fullName evidence="9">TRAP transporter small permease protein</fullName>
    </recommendedName>
</protein>
<accession>A0A1H4DHE9</accession>
<evidence type="ECO:0000256" key="9">
    <source>
        <dbReference type="RuleBase" id="RU369079"/>
    </source>
</evidence>
<keyword evidence="5 9" id="KW-0812">Transmembrane</keyword>
<keyword evidence="3" id="KW-1003">Cell membrane</keyword>
<dbReference type="GO" id="GO:0015740">
    <property type="term" value="P:C4-dicarboxylate transport"/>
    <property type="evidence" value="ECO:0007669"/>
    <property type="project" value="TreeGrafter"/>
</dbReference>
<reference evidence="11 12" key="1">
    <citation type="submission" date="2016-10" db="EMBL/GenBank/DDBJ databases">
        <authorList>
            <person name="de Groot N.N."/>
        </authorList>
    </citation>
    <scope>NUCLEOTIDE SEQUENCE [LARGE SCALE GENOMIC DNA]</scope>
    <source>
        <strain evidence="11 12">DSM 15345</strain>
    </source>
</reference>
<gene>
    <name evidence="11" type="ORF">SAMN05444370_11039</name>
</gene>
<dbReference type="EMBL" id="FNQM01000010">
    <property type="protein sequence ID" value="SEA72191.1"/>
    <property type="molecule type" value="Genomic_DNA"/>
</dbReference>
<feature type="transmembrane region" description="Helical" evidence="9">
    <location>
        <begin position="137"/>
        <end position="159"/>
    </location>
</feature>
<feature type="transmembrane region" description="Helical" evidence="9">
    <location>
        <begin position="49"/>
        <end position="71"/>
    </location>
</feature>
<evidence type="ECO:0000256" key="7">
    <source>
        <dbReference type="ARBA" id="ARBA00023136"/>
    </source>
</evidence>
<dbReference type="RefSeq" id="WP_245731060.1">
    <property type="nucleotide sequence ID" value="NZ_FNQM01000010.1"/>
</dbReference>
<comment type="similarity">
    <text evidence="8 9">Belongs to the TRAP transporter small permease family.</text>
</comment>
<evidence type="ECO:0000313" key="11">
    <source>
        <dbReference type="EMBL" id="SEA72191.1"/>
    </source>
</evidence>
<evidence type="ECO:0000256" key="8">
    <source>
        <dbReference type="ARBA" id="ARBA00038436"/>
    </source>
</evidence>
<dbReference type="STRING" id="89524.SAMN05444370_11039"/>
<dbReference type="GO" id="GO:0022857">
    <property type="term" value="F:transmembrane transporter activity"/>
    <property type="evidence" value="ECO:0007669"/>
    <property type="project" value="UniProtKB-UniRule"/>
</dbReference>
<dbReference type="GO" id="GO:0005886">
    <property type="term" value="C:plasma membrane"/>
    <property type="evidence" value="ECO:0007669"/>
    <property type="project" value="UniProtKB-SubCell"/>
</dbReference>
<name>A0A1H4DHE9_9RHOB</name>
<sequence>MYARLERAADLLARAMAYLGGAALLALTLATTVSILGRALAPLGLGVGPIAGIYDLTEIGVAVAVFAFLPWRQLNGGHARVELLTPVLPGPANRAIDLIADLAMTVVAVAGAWRLWLGLLDKARYGETTLILQVPVWTAYAGCLVGAVGFALVAAFCALRSARALWGGDGADREAADD</sequence>
<organism evidence="11 12">
    <name type="scientific">Rubrimonas cliftonensis</name>
    <dbReference type="NCBI Taxonomy" id="89524"/>
    <lineage>
        <taxon>Bacteria</taxon>
        <taxon>Pseudomonadati</taxon>
        <taxon>Pseudomonadota</taxon>
        <taxon>Alphaproteobacteria</taxon>
        <taxon>Rhodobacterales</taxon>
        <taxon>Paracoccaceae</taxon>
        <taxon>Rubrimonas</taxon>
    </lineage>
</organism>
<dbReference type="PANTHER" id="PTHR35011">
    <property type="entry name" value="2,3-DIKETO-L-GULONATE TRAP TRANSPORTER SMALL PERMEASE PROTEIN YIAM"/>
    <property type="match status" value="1"/>
</dbReference>
<evidence type="ECO:0000256" key="5">
    <source>
        <dbReference type="ARBA" id="ARBA00022692"/>
    </source>
</evidence>
<feature type="transmembrane region" description="Helical" evidence="9">
    <location>
        <begin position="98"/>
        <end position="117"/>
    </location>
</feature>
<proteinExistence type="inferred from homology"/>
<keyword evidence="7 9" id="KW-0472">Membrane</keyword>
<keyword evidence="12" id="KW-1185">Reference proteome</keyword>
<evidence type="ECO:0000256" key="4">
    <source>
        <dbReference type="ARBA" id="ARBA00022519"/>
    </source>
</evidence>
<keyword evidence="4 9" id="KW-0997">Cell inner membrane</keyword>
<evidence type="ECO:0000256" key="2">
    <source>
        <dbReference type="ARBA" id="ARBA00022448"/>
    </source>
</evidence>
<evidence type="ECO:0000256" key="6">
    <source>
        <dbReference type="ARBA" id="ARBA00022989"/>
    </source>
</evidence>
<dbReference type="Pfam" id="PF04290">
    <property type="entry name" value="DctQ"/>
    <property type="match status" value="1"/>
</dbReference>
<evidence type="ECO:0000256" key="3">
    <source>
        <dbReference type="ARBA" id="ARBA00022475"/>
    </source>
</evidence>